<evidence type="ECO:0000256" key="4">
    <source>
        <dbReference type="ARBA" id="ARBA00023163"/>
    </source>
</evidence>
<accession>A0A3Q9UW23</accession>
<dbReference type="CDD" id="cd06288">
    <property type="entry name" value="PBP1_sucrose_transcription_regulator"/>
    <property type="match status" value="1"/>
</dbReference>
<reference evidence="6 7" key="1">
    <citation type="submission" date="2018-03" db="EMBL/GenBank/DDBJ databases">
        <title>Bacteriophage NCPPB3778 and a type I-E CRISPR drive the evolution of the US Biological Select Agent, Rathayibacter toxicus.</title>
        <authorList>
            <person name="Davis E.W.II."/>
            <person name="Tabima J.F."/>
            <person name="Weisberg A.J."/>
            <person name="Dantas Lopes L."/>
            <person name="Wiseman M.S."/>
            <person name="Wiseman M.S."/>
            <person name="Pupko T."/>
            <person name="Belcher M.S."/>
            <person name="Sechler A.J."/>
            <person name="Tancos M.A."/>
            <person name="Schroeder B.K."/>
            <person name="Murray T.D."/>
            <person name="Luster D.G."/>
            <person name="Schneider W.L."/>
            <person name="Rogers E."/>
            <person name="Andreote F.D."/>
            <person name="Grunwald N.J."/>
            <person name="Putnam M.L."/>
            <person name="Chang J.H."/>
        </authorList>
    </citation>
    <scope>NUCLEOTIDE SEQUENCE [LARGE SCALE GENOMIC DNA]</scope>
    <source>
        <strain evidence="6 7">DSM 15932</strain>
    </source>
</reference>
<dbReference type="InterPro" id="IPR000843">
    <property type="entry name" value="HTH_LacI"/>
</dbReference>
<feature type="domain" description="HTH lacI-type" evidence="5">
    <location>
        <begin position="1"/>
        <end position="55"/>
    </location>
</feature>
<organism evidence="6 7">
    <name type="scientific">Rathayibacter festucae DSM 15932</name>
    <dbReference type="NCBI Taxonomy" id="1328866"/>
    <lineage>
        <taxon>Bacteria</taxon>
        <taxon>Bacillati</taxon>
        <taxon>Actinomycetota</taxon>
        <taxon>Actinomycetes</taxon>
        <taxon>Micrococcales</taxon>
        <taxon>Microbacteriaceae</taxon>
        <taxon>Rathayibacter</taxon>
    </lineage>
</organism>
<dbReference type="PANTHER" id="PTHR30146">
    <property type="entry name" value="LACI-RELATED TRANSCRIPTIONAL REPRESSOR"/>
    <property type="match status" value="1"/>
</dbReference>
<evidence type="ECO:0000313" key="6">
    <source>
        <dbReference type="EMBL" id="AZZ54350.1"/>
    </source>
</evidence>
<dbReference type="Pfam" id="PF00356">
    <property type="entry name" value="LacI"/>
    <property type="match status" value="1"/>
</dbReference>
<gene>
    <name evidence="6" type="ORF">C1I64_14435</name>
</gene>
<dbReference type="InterPro" id="IPR046335">
    <property type="entry name" value="LacI/GalR-like_sensor"/>
</dbReference>
<keyword evidence="3" id="KW-0238">DNA-binding</keyword>
<protein>
    <submittedName>
        <fullName evidence="6">Transcriptional regulator</fullName>
    </submittedName>
</protein>
<dbReference type="SMART" id="SM00354">
    <property type="entry name" value="HTH_LACI"/>
    <property type="match status" value="1"/>
</dbReference>
<dbReference type="Gene3D" id="1.10.260.40">
    <property type="entry name" value="lambda repressor-like DNA-binding domains"/>
    <property type="match status" value="1"/>
</dbReference>
<dbReference type="EMBL" id="CP028137">
    <property type="protein sequence ID" value="AZZ54350.1"/>
    <property type="molecule type" value="Genomic_DNA"/>
</dbReference>
<dbReference type="AlphaFoldDB" id="A0A3Q9UW23"/>
<dbReference type="Proteomes" id="UP000285317">
    <property type="component" value="Chromosome"/>
</dbReference>
<dbReference type="InterPro" id="IPR010982">
    <property type="entry name" value="Lambda_DNA-bd_dom_sf"/>
</dbReference>
<keyword evidence="1" id="KW-0678">Repressor</keyword>
<keyword evidence="2" id="KW-0805">Transcription regulation</keyword>
<dbReference type="Gene3D" id="3.40.50.2300">
    <property type="match status" value="2"/>
</dbReference>
<keyword evidence="4" id="KW-0804">Transcription</keyword>
<dbReference type="RefSeq" id="WP_127887669.1">
    <property type="nucleotide sequence ID" value="NZ_CP028137.1"/>
</dbReference>
<evidence type="ECO:0000259" key="5">
    <source>
        <dbReference type="PROSITE" id="PS50932"/>
    </source>
</evidence>
<dbReference type="KEGG" id="rfs:C1I64_14435"/>
<name>A0A3Q9UW23_9MICO</name>
<dbReference type="SUPFAM" id="SSF47413">
    <property type="entry name" value="lambda repressor-like DNA-binding domains"/>
    <property type="match status" value="1"/>
</dbReference>
<dbReference type="PANTHER" id="PTHR30146:SF148">
    <property type="entry name" value="HTH-TYPE TRANSCRIPTIONAL REPRESSOR PURR-RELATED"/>
    <property type="match status" value="1"/>
</dbReference>
<evidence type="ECO:0000256" key="2">
    <source>
        <dbReference type="ARBA" id="ARBA00023015"/>
    </source>
</evidence>
<dbReference type="Pfam" id="PF13377">
    <property type="entry name" value="Peripla_BP_3"/>
    <property type="match status" value="1"/>
</dbReference>
<evidence type="ECO:0000313" key="7">
    <source>
        <dbReference type="Proteomes" id="UP000285317"/>
    </source>
</evidence>
<dbReference type="CDD" id="cd01392">
    <property type="entry name" value="HTH_LacI"/>
    <property type="match status" value="1"/>
</dbReference>
<dbReference type="GO" id="GO:0003700">
    <property type="term" value="F:DNA-binding transcription factor activity"/>
    <property type="evidence" value="ECO:0007669"/>
    <property type="project" value="TreeGrafter"/>
</dbReference>
<evidence type="ECO:0000256" key="3">
    <source>
        <dbReference type="ARBA" id="ARBA00023125"/>
    </source>
</evidence>
<dbReference type="GO" id="GO:0000976">
    <property type="term" value="F:transcription cis-regulatory region binding"/>
    <property type="evidence" value="ECO:0007669"/>
    <property type="project" value="TreeGrafter"/>
</dbReference>
<dbReference type="InterPro" id="IPR028082">
    <property type="entry name" value="Peripla_BP_I"/>
</dbReference>
<sequence>MADVARKAGVSTTAVSLVLNDRQGTRLSEDAAKRVRAAADELGYRPNLTARALSTRKSRIIGFISEQVTVDRLASGLIRGALREAKRQNHVLFIAETEGEADALDEAVDALTDRQVDGIIYAATRPHALRLPARVGGTPVVMLNAVADDPEGSPGGPRPDAVLADERAGAVDVVDLLLDAGHSEGVVIVGRSVDQPDDEWLSLAVQRRLDGIWESLGAHGVRPIAQLPCRPWSVKAGYEAVRDLLAAGVTPHALICLNDRLSFGAYRALGEAGLQVGRDVSVVSFDDDDIAVYLHPMLTTAAAPFEEMGALAVRLLLDDDREPGEHLVPMPTRVRDSVHLTRARAAELQQQSPEPDWTR</sequence>
<evidence type="ECO:0000256" key="1">
    <source>
        <dbReference type="ARBA" id="ARBA00022491"/>
    </source>
</evidence>
<dbReference type="PROSITE" id="PS50932">
    <property type="entry name" value="HTH_LACI_2"/>
    <property type="match status" value="1"/>
</dbReference>
<dbReference type="SUPFAM" id="SSF53822">
    <property type="entry name" value="Periplasmic binding protein-like I"/>
    <property type="match status" value="1"/>
</dbReference>
<proteinExistence type="predicted"/>